<feature type="compositionally biased region" description="Basic and acidic residues" evidence="1">
    <location>
        <begin position="275"/>
        <end position="291"/>
    </location>
</feature>
<feature type="region of interest" description="Disordered" evidence="1">
    <location>
        <begin position="320"/>
        <end position="345"/>
    </location>
</feature>
<feature type="compositionally biased region" description="Basic and acidic residues" evidence="1">
    <location>
        <begin position="236"/>
        <end position="253"/>
    </location>
</feature>
<dbReference type="PANTHER" id="PTHR11521:SF30">
    <property type="entry name" value="TROPONIN T"/>
    <property type="match status" value="1"/>
</dbReference>
<feature type="region of interest" description="Disordered" evidence="1">
    <location>
        <begin position="200"/>
        <end position="294"/>
    </location>
</feature>
<reference evidence="2 3" key="1">
    <citation type="submission" date="2015-09" db="EMBL/GenBank/DDBJ databases">
        <title>Draft genome of the parasitic nematode Teladorsagia circumcincta isolate WARC Sus (inbred).</title>
        <authorList>
            <person name="Mitreva M."/>
        </authorList>
    </citation>
    <scope>NUCLEOTIDE SEQUENCE [LARGE SCALE GENOMIC DNA]</scope>
    <source>
        <strain evidence="2 3">S</strain>
    </source>
</reference>
<feature type="compositionally biased region" description="Basic and acidic residues" evidence="1">
    <location>
        <begin position="7"/>
        <end position="20"/>
    </location>
</feature>
<keyword evidence="3" id="KW-1185">Reference proteome</keyword>
<dbReference type="Proteomes" id="UP000230423">
    <property type="component" value="Unassembled WGS sequence"/>
</dbReference>
<feature type="region of interest" description="Disordered" evidence="1">
    <location>
        <begin position="32"/>
        <end position="94"/>
    </location>
</feature>
<dbReference type="SUPFAM" id="SSF90250">
    <property type="entry name" value="Troponin coil-coiled subunits"/>
    <property type="match status" value="1"/>
</dbReference>
<dbReference type="AlphaFoldDB" id="A0A2G9V1H5"/>
<feature type="compositionally biased region" description="Low complexity" evidence="1">
    <location>
        <begin position="328"/>
        <end position="339"/>
    </location>
</feature>
<name>A0A2G9V1H5_TELCI</name>
<dbReference type="OrthoDB" id="330499at2759"/>
<proteinExistence type="predicted"/>
<dbReference type="InterPro" id="IPR027707">
    <property type="entry name" value="TNNT"/>
</dbReference>
<sequence>MLAAKKRHEEEEALKMLDYEQRRIAEKEKMEQELRELKEKQERRRAEREEDERQFAERRRMDEERRRKEEEERKAKSDAEKNRKNDERLRRQQMMAGSFAGHQVQLGSGKNFTVDKSDKASQFGNLAQVKKKDGLSKEQIEDAKRAYIASVCRVQDISSLLPNDLKARIRALHERIAKLESDKYDLEKRQERQEYDMKELHERQRQAARNKALQKGLDPEEAASSQHPPKVTTASKFDRQTDRRSYVDRRIMFEKPVLPKPPTIAHGTARPPSDWGRKDNEELEQLRKNLEPPKYVEQVKAEGEAARPPVAPIPLQLPEKEFEDEEPQPAAEPAATAAGEEVEVA</sequence>
<dbReference type="GO" id="GO:0005861">
    <property type="term" value="C:troponin complex"/>
    <property type="evidence" value="ECO:0007669"/>
    <property type="project" value="InterPro"/>
</dbReference>
<gene>
    <name evidence="2" type="ORF">TELCIR_01687</name>
</gene>
<dbReference type="GO" id="GO:0005523">
    <property type="term" value="F:tropomyosin binding"/>
    <property type="evidence" value="ECO:0007669"/>
    <property type="project" value="TreeGrafter"/>
</dbReference>
<dbReference type="InterPro" id="IPR038077">
    <property type="entry name" value="Troponin_sf"/>
</dbReference>
<evidence type="ECO:0000313" key="3">
    <source>
        <dbReference type="Proteomes" id="UP000230423"/>
    </source>
</evidence>
<feature type="region of interest" description="Disordered" evidence="1">
    <location>
        <begin position="1"/>
        <end position="20"/>
    </location>
</feature>
<dbReference type="GO" id="GO:0045214">
    <property type="term" value="P:sarcomere organization"/>
    <property type="evidence" value="ECO:0007669"/>
    <property type="project" value="TreeGrafter"/>
</dbReference>
<dbReference type="GO" id="GO:0006936">
    <property type="term" value="P:muscle contraction"/>
    <property type="evidence" value="ECO:0007669"/>
    <property type="project" value="TreeGrafter"/>
</dbReference>
<feature type="compositionally biased region" description="Basic and acidic residues" evidence="1">
    <location>
        <begin position="32"/>
        <end position="90"/>
    </location>
</feature>
<accession>A0A2G9V1H5</accession>
<dbReference type="EMBL" id="KZ345067">
    <property type="protein sequence ID" value="PIO76256.1"/>
    <property type="molecule type" value="Genomic_DNA"/>
</dbReference>
<evidence type="ECO:0000256" key="1">
    <source>
        <dbReference type="SAM" id="MobiDB-lite"/>
    </source>
</evidence>
<organism evidence="2 3">
    <name type="scientific">Teladorsagia circumcincta</name>
    <name type="common">Brown stomach worm</name>
    <name type="synonym">Ostertagia circumcincta</name>
    <dbReference type="NCBI Taxonomy" id="45464"/>
    <lineage>
        <taxon>Eukaryota</taxon>
        <taxon>Metazoa</taxon>
        <taxon>Ecdysozoa</taxon>
        <taxon>Nematoda</taxon>
        <taxon>Chromadorea</taxon>
        <taxon>Rhabditida</taxon>
        <taxon>Rhabditina</taxon>
        <taxon>Rhabditomorpha</taxon>
        <taxon>Strongyloidea</taxon>
        <taxon>Trichostrongylidae</taxon>
        <taxon>Teladorsagia</taxon>
    </lineage>
</organism>
<evidence type="ECO:0008006" key="4">
    <source>
        <dbReference type="Google" id="ProtNLM"/>
    </source>
</evidence>
<dbReference type="PANTHER" id="PTHR11521">
    <property type="entry name" value="TROPONIN T"/>
    <property type="match status" value="1"/>
</dbReference>
<evidence type="ECO:0000313" key="2">
    <source>
        <dbReference type="EMBL" id="PIO76256.1"/>
    </source>
</evidence>
<protein>
    <recommendedName>
        <fullName evidence="4">Troponin T family protein</fullName>
    </recommendedName>
</protein>
<feature type="compositionally biased region" description="Polar residues" evidence="1">
    <location>
        <begin position="223"/>
        <end position="235"/>
    </location>
</feature>
<dbReference type="Gene3D" id="1.20.5.350">
    <property type="match status" value="1"/>
</dbReference>
<dbReference type="GO" id="GO:0006937">
    <property type="term" value="P:regulation of muscle contraction"/>
    <property type="evidence" value="ECO:0007669"/>
    <property type="project" value="InterPro"/>
</dbReference>